<dbReference type="AlphaFoldDB" id="U5DAD6"/>
<name>U5DAD6_AMBTC</name>
<dbReference type="Gramene" id="ERN17358">
    <property type="protein sequence ID" value="ERN17358"/>
    <property type="gene ID" value="AMTR_s00037p00153530"/>
</dbReference>
<feature type="region of interest" description="Disordered" evidence="2">
    <location>
        <begin position="96"/>
        <end position="135"/>
    </location>
</feature>
<dbReference type="GO" id="GO:0010150">
    <property type="term" value="P:leaf senescence"/>
    <property type="evidence" value="ECO:0007669"/>
    <property type="project" value="UniProtKB-ARBA"/>
</dbReference>
<dbReference type="InterPro" id="IPR007608">
    <property type="entry name" value="Senescence_reg_S40"/>
</dbReference>
<evidence type="ECO:0000313" key="3">
    <source>
        <dbReference type="EMBL" id="ERN17358.1"/>
    </source>
</evidence>
<evidence type="ECO:0000256" key="1">
    <source>
        <dbReference type="ARBA" id="ARBA00034773"/>
    </source>
</evidence>
<dbReference type="Pfam" id="PF04520">
    <property type="entry name" value="Senescence_reg"/>
    <property type="match status" value="1"/>
</dbReference>
<dbReference type="PANTHER" id="PTHR46525:SF2">
    <property type="entry name" value="EMB|CAB72159.1"/>
    <property type="match status" value="1"/>
</dbReference>
<protein>
    <recommendedName>
        <fullName evidence="5">Senescence regulator S40</fullName>
    </recommendedName>
</protein>
<feature type="region of interest" description="Disordered" evidence="2">
    <location>
        <begin position="33"/>
        <end position="53"/>
    </location>
</feature>
<dbReference type="OMA" id="CNIRSTI"/>
<evidence type="ECO:0008006" key="5">
    <source>
        <dbReference type="Google" id="ProtNLM"/>
    </source>
</evidence>
<accession>U5DAD6</accession>
<dbReference type="PANTHER" id="PTHR46525">
    <property type="entry name" value="EMB|CAB72159.1"/>
    <property type="match status" value="1"/>
</dbReference>
<dbReference type="EMBL" id="KI392350">
    <property type="protein sequence ID" value="ERN17358.1"/>
    <property type="molecule type" value="Genomic_DNA"/>
</dbReference>
<dbReference type="eggNOG" id="ENOG502S1FQ">
    <property type="taxonomic scope" value="Eukaryota"/>
</dbReference>
<feature type="compositionally biased region" description="Polar residues" evidence="2">
    <location>
        <begin position="33"/>
        <end position="45"/>
    </location>
</feature>
<evidence type="ECO:0000313" key="4">
    <source>
        <dbReference type="Proteomes" id="UP000017836"/>
    </source>
</evidence>
<keyword evidence="4" id="KW-1185">Reference proteome</keyword>
<dbReference type="Proteomes" id="UP000017836">
    <property type="component" value="Unassembled WGS sequence"/>
</dbReference>
<organism evidence="3 4">
    <name type="scientific">Amborella trichopoda</name>
    <dbReference type="NCBI Taxonomy" id="13333"/>
    <lineage>
        <taxon>Eukaryota</taxon>
        <taxon>Viridiplantae</taxon>
        <taxon>Streptophyta</taxon>
        <taxon>Embryophyta</taxon>
        <taxon>Tracheophyta</taxon>
        <taxon>Spermatophyta</taxon>
        <taxon>Magnoliopsida</taxon>
        <taxon>Amborellales</taxon>
        <taxon>Amborellaceae</taxon>
        <taxon>Amborella</taxon>
    </lineage>
</organism>
<evidence type="ECO:0000256" key="2">
    <source>
        <dbReference type="SAM" id="MobiDB-lite"/>
    </source>
</evidence>
<feature type="compositionally biased region" description="Acidic residues" evidence="2">
    <location>
        <begin position="105"/>
        <end position="117"/>
    </location>
</feature>
<dbReference type="HOGENOM" id="CLU_088831_1_0_1"/>
<comment type="similarity">
    <text evidence="1">Belongs to the senescence regulator S40 family.</text>
</comment>
<reference evidence="4" key="1">
    <citation type="journal article" date="2013" name="Science">
        <title>The Amborella genome and the evolution of flowering plants.</title>
        <authorList>
            <consortium name="Amborella Genome Project"/>
        </authorList>
    </citation>
    <scope>NUCLEOTIDE SEQUENCE [LARGE SCALE GENOMIC DNA]</scope>
</reference>
<gene>
    <name evidence="3" type="ORF">AMTR_s00037p00153530</name>
</gene>
<sequence>MANGYMYVADTRGMKSITGEDFEEEDMWAVFKENSNGSPQFTQKKSPVPPSRRISSAFRMIPRSSSGVALEQRIVVQQQSAPVNIPDWSKIYRNRGFKCNRMDDNNGDDGEDDDDERAQDGHGHEDEDDDDDDRIPPHEIIAKKLARNQISSFSVCEGFGRTLKGRDLSKVRNAVLTRTGFLE</sequence>
<proteinExistence type="inferred from homology"/>